<dbReference type="EMBL" id="LXYT01000001">
    <property type="protein sequence ID" value="OLY43790.1"/>
    <property type="molecule type" value="Genomic_DNA"/>
</dbReference>
<dbReference type="GO" id="GO:0016740">
    <property type="term" value="F:transferase activity"/>
    <property type="evidence" value="ECO:0007669"/>
    <property type="project" value="UniProtKB-KW"/>
</dbReference>
<name>A0A1R0FA07_9HYPH</name>
<comment type="caution">
    <text evidence="1">The sequence shown here is derived from an EMBL/GenBank/DDBJ whole genome shotgun (WGS) entry which is preliminary data.</text>
</comment>
<dbReference type="CDD" id="cd04647">
    <property type="entry name" value="LbH_MAT_like"/>
    <property type="match status" value="1"/>
</dbReference>
<evidence type="ECO:0000313" key="1">
    <source>
        <dbReference type="EMBL" id="OLY43790.1"/>
    </source>
</evidence>
<dbReference type="Proteomes" id="UP000187344">
    <property type="component" value="Unassembled WGS sequence"/>
</dbReference>
<keyword evidence="1" id="KW-0808">Transferase</keyword>
<proteinExistence type="predicted"/>
<keyword evidence="2" id="KW-1185">Reference proteome</keyword>
<dbReference type="SUPFAM" id="SSF51161">
    <property type="entry name" value="Trimeric LpxA-like enzymes"/>
    <property type="match status" value="1"/>
</dbReference>
<sequence>MAIEIIDEGQGNVILLDPYHKENGSGQIRCIGNNNKVVIRNPLVFNKLFVEAGNGANIVVGEHAAVNELWLNSPRGASIKIGRGLQVNGSVAIRADEEANITMGDNCLLAPGVKIWSSDMHSIFEQSTGKRINHARDIIIEDHVWLCDEVKVLKGSIIRSNSVIGSNSVVAREIPANSVAVGNPVQVKKTGINWSIDLI</sequence>
<evidence type="ECO:0000313" key="2">
    <source>
        <dbReference type="Proteomes" id="UP000187344"/>
    </source>
</evidence>
<dbReference type="AlphaFoldDB" id="A0A1R0FA07"/>
<dbReference type="Gene3D" id="2.160.10.10">
    <property type="entry name" value="Hexapeptide repeat proteins"/>
    <property type="match status" value="1"/>
</dbReference>
<dbReference type="RefSeq" id="WP_075868956.1">
    <property type="nucleotide sequence ID" value="NZ_CAMKXQ010000042.1"/>
</dbReference>
<dbReference type="OrthoDB" id="9815592at2"/>
<reference evidence="1 2" key="1">
    <citation type="submission" date="2016-12" db="EMBL/GenBank/DDBJ databases">
        <title>Comparative genomics of Bartonella apis.</title>
        <authorList>
            <person name="Engel P."/>
        </authorList>
    </citation>
    <scope>NUCLEOTIDE SEQUENCE [LARGE SCALE GENOMIC DNA]</scope>
    <source>
        <strain evidence="1 2">PEB0149</strain>
    </source>
</reference>
<accession>A0A1R0FA07</accession>
<dbReference type="PANTHER" id="PTHR23416">
    <property type="entry name" value="SIALIC ACID SYNTHASE-RELATED"/>
    <property type="match status" value="1"/>
</dbReference>
<gene>
    <name evidence="1" type="ORF">PEB0149_012260</name>
</gene>
<dbReference type="InterPro" id="IPR011004">
    <property type="entry name" value="Trimer_LpxA-like_sf"/>
</dbReference>
<protein>
    <submittedName>
        <fullName evidence="1">Bacterial transferase hexapeptide (Six repeats)</fullName>
    </submittedName>
</protein>
<dbReference type="PANTHER" id="PTHR23416:SF78">
    <property type="entry name" value="LIPOPOLYSACCHARIDE BIOSYNTHESIS O-ACETYL TRANSFERASE WBBJ-RELATED"/>
    <property type="match status" value="1"/>
</dbReference>
<dbReference type="InterPro" id="IPR051159">
    <property type="entry name" value="Hexapeptide_acetyltransf"/>
</dbReference>
<organism evidence="1 2">
    <name type="scientific">Bartonella apis</name>
    <dbReference type="NCBI Taxonomy" id="1686310"/>
    <lineage>
        <taxon>Bacteria</taxon>
        <taxon>Pseudomonadati</taxon>
        <taxon>Pseudomonadota</taxon>
        <taxon>Alphaproteobacteria</taxon>
        <taxon>Hyphomicrobiales</taxon>
        <taxon>Bartonellaceae</taxon>
        <taxon>Bartonella</taxon>
    </lineage>
</organism>